<comment type="caution">
    <text evidence="1">The sequence shown here is derived from an EMBL/GenBank/DDBJ whole genome shotgun (WGS) entry which is preliminary data.</text>
</comment>
<reference evidence="1 2" key="1">
    <citation type="journal article" date="2022" name="bioRxiv">
        <title>An ancient truncated duplication of the anti-Mullerian hormone receptor type 2 gene is a potential conserved master sex determinant in the Pangasiidae catfish family.</title>
        <authorList>
            <person name="Wen M."/>
            <person name="Pan Q."/>
            <person name="Jouanno E."/>
            <person name="Montfort J."/>
            <person name="Zahm M."/>
            <person name="Cabau C."/>
            <person name="Klopp C."/>
            <person name="Iampietro C."/>
            <person name="Roques C."/>
            <person name="Bouchez O."/>
            <person name="Castinel A."/>
            <person name="Donnadieu C."/>
            <person name="Parrinello H."/>
            <person name="Poncet C."/>
            <person name="Belmonte E."/>
            <person name="Gautier V."/>
            <person name="Avarre J.-C."/>
            <person name="Dugue R."/>
            <person name="Gustiano R."/>
            <person name="Ha T.T.T."/>
            <person name="Campet M."/>
            <person name="Sriphairoj K."/>
            <person name="Ribolli J."/>
            <person name="de Almeida F.L."/>
            <person name="Desvignes T."/>
            <person name="Postlethwait J.H."/>
            <person name="Bucao C.F."/>
            <person name="Robinson-Rechavi M."/>
            <person name="Bobe J."/>
            <person name="Herpin A."/>
            <person name="Guiguen Y."/>
        </authorList>
    </citation>
    <scope>NUCLEOTIDE SEQUENCE [LARGE SCALE GENOMIC DNA]</scope>
    <source>
        <strain evidence="1">YG-Dec2019</strain>
    </source>
</reference>
<keyword evidence="2" id="KW-1185">Reference proteome</keyword>
<sequence length="127" mass="12704">MTTRTAGCGLGGLVGTALTILLSNQVCAGHAGSDGASGPHCQPTYGRDPGRPTTSLQPASAALGVPARGPGAPLAPEHQLQVSKRGGSHPHAKPSVHHWPAIVPSRRRSKRCCGMGSLSPTGPGPAP</sequence>
<organism evidence="1 2">
    <name type="scientific">Pangasianodon gigas</name>
    <name type="common">Mekong giant catfish</name>
    <name type="synonym">Pangasius gigas</name>
    <dbReference type="NCBI Taxonomy" id="30993"/>
    <lineage>
        <taxon>Eukaryota</taxon>
        <taxon>Metazoa</taxon>
        <taxon>Chordata</taxon>
        <taxon>Craniata</taxon>
        <taxon>Vertebrata</taxon>
        <taxon>Euteleostomi</taxon>
        <taxon>Actinopterygii</taxon>
        <taxon>Neopterygii</taxon>
        <taxon>Teleostei</taxon>
        <taxon>Ostariophysi</taxon>
        <taxon>Siluriformes</taxon>
        <taxon>Pangasiidae</taxon>
        <taxon>Pangasianodon</taxon>
    </lineage>
</organism>
<dbReference type="EMBL" id="CM040460">
    <property type="protein sequence ID" value="MCI4379875.1"/>
    <property type="molecule type" value="Genomic_DNA"/>
</dbReference>
<name>A0ACC5WNE2_PANGG</name>
<evidence type="ECO:0000313" key="1">
    <source>
        <dbReference type="EMBL" id="MCI4379875.1"/>
    </source>
</evidence>
<protein>
    <submittedName>
        <fullName evidence="1">Uncharacterized protein</fullName>
    </submittedName>
</protein>
<dbReference type="Proteomes" id="UP000829447">
    <property type="component" value="Linkage Group LG7"/>
</dbReference>
<accession>A0ACC5WNE2</accession>
<evidence type="ECO:0000313" key="2">
    <source>
        <dbReference type="Proteomes" id="UP000829447"/>
    </source>
</evidence>
<gene>
    <name evidence="1" type="ORF">PGIGA_G00233450</name>
</gene>
<proteinExistence type="predicted"/>